<sequence length="78" mass="8818">MVLGADISPDTRDSPINPSTMAPKITELTIVAYKCLGCGHEWREKPRGPDTRCPECDHEYYKWTNFEELANEDAKTSS</sequence>
<feature type="region of interest" description="Disordered" evidence="1">
    <location>
        <begin position="1"/>
        <end position="21"/>
    </location>
</feature>
<organism evidence="2">
    <name type="scientific">marine sediment metagenome</name>
    <dbReference type="NCBI Taxonomy" id="412755"/>
    <lineage>
        <taxon>unclassified sequences</taxon>
        <taxon>metagenomes</taxon>
        <taxon>ecological metagenomes</taxon>
    </lineage>
</organism>
<evidence type="ECO:0008006" key="3">
    <source>
        <dbReference type="Google" id="ProtNLM"/>
    </source>
</evidence>
<dbReference type="EMBL" id="LAZR01000113">
    <property type="protein sequence ID" value="KKN90068.1"/>
    <property type="molecule type" value="Genomic_DNA"/>
</dbReference>
<evidence type="ECO:0000313" key="2">
    <source>
        <dbReference type="EMBL" id="KKN90068.1"/>
    </source>
</evidence>
<proteinExistence type="predicted"/>
<gene>
    <name evidence="2" type="ORF">LCGC14_0231810</name>
</gene>
<comment type="caution">
    <text evidence="2">The sequence shown here is derived from an EMBL/GenBank/DDBJ whole genome shotgun (WGS) entry which is preliminary data.</text>
</comment>
<dbReference type="AlphaFoldDB" id="A0A0F9XE65"/>
<name>A0A0F9XE65_9ZZZZ</name>
<evidence type="ECO:0000256" key="1">
    <source>
        <dbReference type="SAM" id="MobiDB-lite"/>
    </source>
</evidence>
<protein>
    <recommendedName>
        <fullName evidence="3">Rubredoxin-like domain-containing protein</fullName>
    </recommendedName>
</protein>
<reference evidence="2" key="1">
    <citation type="journal article" date="2015" name="Nature">
        <title>Complex archaea that bridge the gap between prokaryotes and eukaryotes.</title>
        <authorList>
            <person name="Spang A."/>
            <person name="Saw J.H."/>
            <person name="Jorgensen S.L."/>
            <person name="Zaremba-Niedzwiedzka K."/>
            <person name="Martijn J."/>
            <person name="Lind A.E."/>
            <person name="van Eijk R."/>
            <person name="Schleper C."/>
            <person name="Guy L."/>
            <person name="Ettema T.J."/>
        </authorList>
    </citation>
    <scope>NUCLEOTIDE SEQUENCE</scope>
</reference>
<accession>A0A0F9XE65</accession>